<keyword evidence="2" id="KW-0472">Membrane</keyword>
<keyword evidence="4" id="KW-1185">Reference proteome</keyword>
<evidence type="ECO:0000313" key="3">
    <source>
        <dbReference type="EMBL" id="KIK57582.1"/>
    </source>
</evidence>
<accession>A0A0D0CH85</accession>
<keyword evidence="2" id="KW-1133">Transmembrane helix</keyword>
<dbReference type="HOGENOM" id="CLU_507198_0_0_1"/>
<dbReference type="Gene3D" id="1.20.1170.10">
    <property type="match status" value="1"/>
</dbReference>
<keyword evidence="2" id="KW-0812">Transmembrane</keyword>
<keyword evidence="1" id="KW-0175">Coiled coil</keyword>
<organism evidence="3 4">
    <name type="scientific">Collybiopsis luxurians FD-317 M1</name>
    <dbReference type="NCBI Taxonomy" id="944289"/>
    <lineage>
        <taxon>Eukaryota</taxon>
        <taxon>Fungi</taxon>
        <taxon>Dikarya</taxon>
        <taxon>Basidiomycota</taxon>
        <taxon>Agaricomycotina</taxon>
        <taxon>Agaricomycetes</taxon>
        <taxon>Agaricomycetidae</taxon>
        <taxon>Agaricales</taxon>
        <taxon>Marasmiineae</taxon>
        <taxon>Omphalotaceae</taxon>
        <taxon>Collybiopsis</taxon>
        <taxon>Collybiopsis luxurians</taxon>
    </lineage>
</organism>
<gene>
    <name evidence="3" type="ORF">GYMLUDRAFT_75521</name>
</gene>
<dbReference type="Proteomes" id="UP000053593">
    <property type="component" value="Unassembled WGS sequence"/>
</dbReference>
<sequence>MPPSKLFKTWATLAKAYGTHVTRLASDCQVVLEQLQKDISSLRTTLDNAKARIAIDKAELVAAQNTDDVRNALKLIDRIFPVVFTPAAIARAISGEGDIIDELGIVGESYFKAVENSIKAGEVVFLVHKLEKIIATVESTSLQLENTVSVLTGVHGSMEKIGNVWTNDTTSMDIAMNNYSAWRNANLLTLELLETLSSRWGDYRKAADQYANSVFGLKFPNTVNRLALAISGVAEKDLKLATFGTPSDTDSPALKKFYELVNDPKLRTLMAPTTVEDRLEKSKLLLARALDDSLLVESLTAPSITFSINRNALIDVANSYEQAADLLQSVSSSDANRLRDLSSRISTIAIPSIDDSVVYYKDFAQRVIEFVSQPISGESLRAFLSQYLFDTLVGLTKSDGAQQELLTLKNEAALVNNRMVQLKNELQLQLRDAEALYAAHKAELDYYLSLVWIPILGPIIAALYLLISDDIEQMDSLNSKISSIRSAISKVDFVKNIEQVALEVIQELTASWSDLVQKAANLQAFLTVIESTPGLIITLKPQILASWEYLVAELQKWE</sequence>
<evidence type="ECO:0000313" key="4">
    <source>
        <dbReference type="Proteomes" id="UP000053593"/>
    </source>
</evidence>
<evidence type="ECO:0000256" key="2">
    <source>
        <dbReference type="SAM" id="Phobius"/>
    </source>
</evidence>
<proteinExistence type="predicted"/>
<name>A0A0D0CH85_9AGAR</name>
<feature type="transmembrane region" description="Helical" evidence="2">
    <location>
        <begin position="446"/>
        <end position="467"/>
    </location>
</feature>
<feature type="coiled-coil region" evidence="1">
    <location>
        <begin position="32"/>
        <end position="66"/>
    </location>
</feature>
<dbReference type="EMBL" id="KN834790">
    <property type="protein sequence ID" value="KIK57582.1"/>
    <property type="molecule type" value="Genomic_DNA"/>
</dbReference>
<feature type="coiled-coil region" evidence="1">
    <location>
        <begin position="405"/>
        <end position="443"/>
    </location>
</feature>
<reference evidence="3 4" key="1">
    <citation type="submission" date="2014-04" db="EMBL/GenBank/DDBJ databases">
        <title>Evolutionary Origins and Diversification of the Mycorrhizal Mutualists.</title>
        <authorList>
            <consortium name="DOE Joint Genome Institute"/>
            <consortium name="Mycorrhizal Genomics Consortium"/>
            <person name="Kohler A."/>
            <person name="Kuo A."/>
            <person name="Nagy L.G."/>
            <person name="Floudas D."/>
            <person name="Copeland A."/>
            <person name="Barry K.W."/>
            <person name="Cichocki N."/>
            <person name="Veneault-Fourrey C."/>
            <person name="LaButti K."/>
            <person name="Lindquist E.A."/>
            <person name="Lipzen A."/>
            <person name="Lundell T."/>
            <person name="Morin E."/>
            <person name="Murat C."/>
            <person name="Riley R."/>
            <person name="Ohm R."/>
            <person name="Sun H."/>
            <person name="Tunlid A."/>
            <person name="Henrissat B."/>
            <person name="Grigoriev I.V."/>
            <person name="Hibbett D.S."/>
            <person name="Martin F."/>
        </authorList>
    </citation>
    <scope>NUCLEOTIDE SEQUENCE [LARGE SCALE GENOMIC DNA]</scope>
    <source>
        <strain evidence="3 4">FD-317 M1</strain>
    </source>
</reference>
<evidence type="ECO:0000256" key="1">
    <source>
        <dbReference type="SAM" id="Coils"/>
    </source>
</evidence>
<dbReference type="AlphaFoldDB" id="A0A0D0CH85"/>
<protein>
    <submittedName>
        <fullName evidence="3">Uncharacterized protein</fullName>
    </submittedName>
</protein>